<dbReference type="KEGG" id="pcon:B0A89_10685"/>
<protein>
    <submittedName>
        <fullName evidence="2">Uncharacterized protein</fullName>
    </submittedName>
</protein>
<evidence type="ECO:0000313" key="2">
    <source>
        <dbReference type="EMBL" id="ARJ70025.1"/>
    </source>
</evidence>
<dbReference type="OrthoDB" id="6397491at2"/>
<name>A0A1W6CYV9_9RHOB</name>
<keyword evidence="3" id="KW-1185">Reference proteome</keyword>
<dbReference type="AlphaFoldDB" id="A0A1W6CYV9"/>
<evidence type="ECO:0000256" key="1">
    <source>
        <dbReference type="SAM" id="MobiDB-lite"/>
    </source>
</evidence>
<reference evidence="2 3" key="1">
    <citation type="submission" date="2017-03" db="EMBL/GenBank/DDBJ databases">
        <title>Genome sequence of Paracoccus contaminans isolated from a water microcosm.</title>
        <authorList>
            <person name="Aurass P."/>
            <person name="Karste S."/>
            <person name="Trost E."/>
            <person name="Glaeser S.P."/>
            <person name="Kaempfer P."/>
            <person name="Flieger A."/>
        </authorList>
    </citation>
    <scope>NUCLEOTIDE SEQUENCE [LARGE SCALE GENOMIC DNA]</scope>
    <source>
        <strain evidence="3">RKI 16-01929T\LMG 29738T\CCM 8701T\CIP 111112T</strain>
    </source>
</reference>
<dbReference type="Proteomes" id="UP000193017">
    <property type="component" value="Chromosome"/>
</dbReference>
<organism evidence="2 3">
    <name type="scientific">Paracoccus contaminans</name>
    <dbReference type="NCBI Taxonomy" id="1945662"/>
    <lineage>
        <taxon>Bacteria</taxon>
        <taxon>Pseudomonadati</taxon>
        <taxon>Pseudomonadota</taxon>
        <taxon>Alphaproteobacteria</taxon>
        <taxon>Rhodobacterales</taxon>
        <taxon>Paracoccaceae</taxon>
        <taxon>Paracoccus</taxon>
    </lineage>
</organism>
<accession>A0A1W6CYV9</accession>
<sequence>MTRTFTSATDESVIEMIRSASRRLAVIAPGVTTPVAKALAERMADLPSLSLTVVLDADPEVYRMGYGDTEALSIIRDASKASMFDLREQPGVRIGVIISDERTMVYAPVSRNVEAGSTSAERPNAIVLGGPAADALAVASGSTPPPETHKTDTETERQGGQEIGHEALEPTKVEKMEADLRANPPRPFDLTRRLTVFISEVQFVELRLTNAILSSRKIRLLPHFLKFEDAGLRQEIESTLKIPVDLTTKLDVTFASYRGPEKLKISEADLKRERDAIERTFFYDWRGRGRIILRKDKEQFKRELSRLLDMTEAYQAALKNQFETEKGKFRSRMVEEFLEFWKQSPPDNLKRRGLVDEESCKQDIERAADQMFEKAVTLGAPDAKDIYKDISIEDLKDEELMASLRKLMTDAGVDRDTIQKLFQSGDAIAAEGTLF</sequence>
<gene>
    <name evidence="2" type="ORF">B0A89_10685</name>
</gene>
<evidence type="ECO:0000313" key="3">
    <source>
        <dbReference type="Proteomes" id="UP000193017"/>
    </source>
</evidence>
<dbReference type="STRING" id="1945662.B0A89_10685"/>
<dbReference type="EMBL" id="CP020612">
    <property type="protein sequence ID" value="ARJ70025.1"/>
    <property type="molecule type" value="Genomic_DNA"/>
</dbReference>
<feature type="region of interest" description="Disordered" evidence="1">
    <location>
        <begin position="136"/>
        <end position="172"/>
    </location>
</feature>
<proteinExistence type="predicted"/>
<feature type="compositionally biased region" description="Basic and acidic residues" evidence="1">
    <location>
        <begin position="147"/>
        <end position="172"/>
    </location>
</feature>
<dbReference type="RefSeq" id="WP_157115318.1">
    <property type="nucleotide sequence ID" value="NZ_CP020612.1"/>
</dbReference>